<comment type="caution">
    <text evidence="1">The sequence shown here is derived from an EMBL/GenBank/DDBJ whole genome shotgun (WGS) entry which is preliminary data.</text>
</comment>
<name>A0A765T8D1_ECOLX</name>
<dbReference type="GO" id="GO:0050709">
    <property type="term" value="P:negative regulation of protein secretion"/>
    <property type="evidence" value="ECO:0007669"/>
    <property type="project" value="InterPro"/>
</dbReference>
<protein>
    <submittedName>
        <fullName evidence="1">YopN/LcrE/InvE/MxiC type III secretion system gatekeeper</fullName>
    </submittedName>
</protein>
<accession>A0A765T8D1</accession>
<evidence type="ECO:0000313" key="1">
    <source>
        <dbReference type="EMBL" id="HAG5770797.1"/>
    </source>
</evidence>
<organism evidence="1">
    <name type="scientific">Escherichia coli</name>
    <dbReference type="NCBI Taxonomy" id="562"/>
    <lineage>
        <taxon>Bacteria</taxon>
        <taxon>Pseudomonadati</taxon>
        <taxon>Pseudomonadota</taxon>
        <taxon>Gammaproteobacteria</taxon>
        <taxon>Enterobacterales</taxon>
        <taxon>Enterobacteriaceae</taxon>
        <taxon>Escherichia</taxon>
    </lineage>
</organism>
<dbReference type="NCBIfam" id="NF011866">
    <property type="entry name" value="PRK15338.1"/>
    <property type="match status" value="1"/>
</dbReference>
<dbReference type="InterPro" id="IPR013401">
    <property type="entry name" value="T3SS_LcrE"/>
</dbReference>
<gene>
    <name evidence="1" type="ORF">GGB84_002470</name>
</gene>
<dbReference type="SUPFAM" id="SSF140591">
    <property type="entry name" value="Type III secretion system domain"/>
    <property type="match status" value="1"/>
</dbReference>
<dbReference type="GO" id="GO:0009986">
    <property type="term" value="C:cell surface"/>
    <property type="evidence" value="ECO:0007669"/>
    <property type="project" value="InterPro"/>
</dbReference>
<dbReference type="PRINTS" id="PR01344">
    <property type="entry name" value="INVEPROTEIN"/>
</dbReference>
<dbReference type="InterPro" id="IPR010812">
    <property type="entry name" value="HrpJ-like"/>
</dbReference>
<sequence length="381" mass="43825">MATHIEHVGVLERSREVSRLENIVAEDSEEIEAEMFKVGDDPAGKEARFFQATDEMSAALTQFMKKKVHEEQLAHFLDGEEYILEDHAVEKTDKVMEALKTAATHEHELYAFAKKLFPDESDLVIVLRGILRKKQISERARLNAETLLKKVNEETTKKFINSGINSALKAKLFGKTLSLNPKLLRTSYRQFLMAEEDAIDTYVEWIGSYGYQNRSMVTKFIKESLFSDINALDASCSSLEFGLFLNKLAKLLSLQSAENLFLKTIMNNALVQKAIAAEDYWIFFLISLIKFPETAEELMQNALATLPIDTRFKERTSLLKTIYSGCNNLPFSLFINNEQLLEIRECCKKMIKETFNVELFETYRDKNVNNKKSWKKVMFNV</sequence>
<dbReference type="AlphaFoldDB" id="A0A765T8D1"/>
<dbReference type="NCBIfam" id="TIGR02568">
    <property type="entry name" value="LcrE"/>
    <property type="match status" value="1"/>
</dbReference>
<dbReference type="EMBL" id="DAAYTU010000013">
    <property type="protein sequence ID" value="HAG5770797.1"/>
    <property type="molecule type" value="Genomic_DNA"/>
</dbReference>
<reference evidence="1" key="1">
    <citation type="journal article" date="2018" name="Genome Biol.">
        <title>SKESA: strategic k-mer extension for scrupulous assemblies.</title>
        <authorList>
            <person name="Souvorov A."/>
            <person name="Agarwala R."/>
            <person name="Lipman D.J."/>
        </authorList>
    </citation>
    <scope>NUCLEOTIDE SEQUENCE [LARGE SCALE GENOMIC DNA]</scope>
    <source>
        <strain evidence="1">1839</strain>
    </source>
</reference>
<dbReference type="InterPro" id="IPR003520">
    <property type="entry name" value="Invas_InvE"/>
</dbReference>
<dbReference type="GO" id="GO:0019867">
    <property type="term" value="C:outer membrane"/>
    <property type="evidence" value="ECO:0007669"/>
    <property type="project" value="InterPro"/>
</dbReference>
<reference evidence="1" key="2">
    <citation type="submission" date="2020-02" db="EMBL/GenBank/DDBJ databases">
        <authorList>
            <consortium name="NCBI Pathogen Detection Project"/>
        </authorList>
    </citation>
    <scope>NUCLEOTIDE SEQUENCE</scope>
    <source>
        <strain evidence="1">1839</strain>
    </source>
</reference>
<dbReference type="Gene3D" id="1.10.150.630">
    <property type="match status" value="1"/>
</dbReference>
<dbReference type="Pfam" id="PF07201">
    <property type="entry name" value="HrpJ"/>
    <property type="match status" value="1"/>
</dbReference>
<dbReference type="GO" id="GO:0030254">
    <property type="term" value="P:protein secretion by the type III secretion system"/>
    <property type="evidence" value="ECO:0007669"/>
    <property type="project" value="InterPro"/>
</dbReference>
<proteinExistence type="predicted"/>